<comment type="caution">
    <text evidence="2">The sequence shown here is derived from an EMBL/GenBank/DDBJ whole genome shotgun (WGS) entry which is preliminary data.</text>
</comment>
<dbReference type="InterPro" id="IPR038740">
    <property type="entry name" value="BioF2-like_GNAT_dom"/>
</dbReference>
<dbReference type="RefSeq" id="WP_239075071.1">
    <property type="nucleotide sequence ID" value="NZ_KK037167.1"/>
</dbReference>
<dbReference type="HOGENOM" id="CLU_481292_0_0_9"/>
<dbReference type="EMBL" id="AYKQ01000059">
    <property type="protein sequence ID" value="EWH30571.1"/>
    <property type="molecule type" value="Genomic_DNA"/>
</dbReference>
<organism evidence="2 3">
    <name type="scientific">Lysinibacillus sphaericus CBAM5</name>
    <dbReference type="NCBI Taxonomy" id="1400869"/>
    <lineage>
        <taxon>Bacteria</taxon>
        <taxon>Bacillati</taxon>
        <taxon>Bacillota</taxon>
        <taxon>Bacilli</taxon>
        <taxon>Bacillales</taxon>
        <taxon>Bacillaceae</taxon>
        <taxon>Lysinibacillus</taxon>
    </lineage>
</organism>
<accession>W7RWW6</accession>
<sequence>MATKYVVRITKRERFSAVLDYKIITSMDMLEPYRSTWSGILEQEKNNNPFIEYEWVTTWWATLGIHDNVEIFIVEHQGTAVAFFPLVHTVGFGKIHYFGFLGQGYATYMEVIAEKQWMERAIHYILKVFTQKYKRYLLVFQGLIESKDTSQQLEKYAIEYQMPYSIFRTVTSFIDFQSMTVDDFLKKHRKTFKSIKRYEKKLKLFGRLDFQDVGVNHFHKMFTLFMRRWRKKLDKSRFTEAQTRLFYERLADVSNEAFRVEVDSLQFEGHWISFTIDLCCRDRNFCQAMGHEPDFNRFGPGSLIEKENMLKAHDSGFRYYDFGSGYEPYKFQWYTDIDFTRKFIMSTKGTTERFIRSWMVLRDRVKGKLTNNHQLVKLKRDRLGELLYFLKHARTREWLRLMKGVLQRIVAIHRIDIYIAEQKYDQGYMPFEELHMKDIMTLNERPAYIAHFYKGNRFFGDGDQIVYRRHDHIAYEEVSGYTYELSANMSFIREYDTQLLKEIVVEVQREGRSVCTIAPWYEGRRRRKLKQAGFHKVSQITLVRLFKWRKEFHAKQ</sequence>
<protein>
    <recommendedName>
        <fullName evidence="1">BioF2-like acetyltransferase domain-containing protein</fullName>
    </recommendedName>
</protein>
<gene>
    <name evidence="2" type="ORF">P799_24560</name>
</gene>
<dbReference type="Proteomes" id="UP000023555">
    <property type="component" value="Unassembled WGS sequence"/>
</dbReference>
<evidence type="ECO:0000313" key="2">
    <source>
        <dbReference type="EMBL" id="EWH30571.1"/>
    </source>
</evidence>
<dbReference type="Gene3D" id="3.40.630.30">
    <property type="match status" value="1"/>
</dbReference>
<reference evidence="2 3" key="1">
    <citation type="journal article" date="2015" name="Stand. Genomic Sci.">
        <title>Genome sequence and description of the mosquitocidal and heavy metal tolerant strain Lysinibacillus sphaericus CBAM5.</title>
        <authorList>
            <person name="Pena-Montenegro T.D."/>
            <person name="Lozano L."/>
            <person name="Dussan J."/>
        </authorList>
    </citation>
    <scope>NUCLEOTIDE SEQUENCE [LARGE SCALE GENOMIC DNA]</scope>
    <source>
        <strain evidence="2">CBAM5</strain>
    </source>
</reference>
<feature type="domain" description="BioF2-like acetyltransferase" evidence="1">
    <location>
        <begin position="189"/>
        <end position="330"/>
    </location>
</feature>
<dbReference type="Pfam" id="PF13480">
    <property type="entry name" value="Acetyltransf_6"/>
    <property type="match status" value="1"/>
</dbReference>
<evidence type="ECO:0000313" key="3">
    <source>
        <dbReference type="Proteomes" id="UP000023555"/>
    </source>
</evidence>
<dbReference type="AlphaFoldDB" id="W7RWW6"/>
<name>W7RWW6_LYSSH</name>
<evidence type="ECO:0000259" key="1">
    <source>
        <dbReference type="Pfam" id="PF13480"/>
    </source>
</evidence>
<dbReference type="SUPFAM" id="SSF55729">
    <property type="entry name" value="Acyl-CoA N-acyltransferases (Nat)"/>
    <property type="match status" value="1"/>
</dbReference>
<dbReference type="InterPro" id="IPR016181">
    <property type="entry name" value="Acyl_CoA_acyltransferase"/>
</dbReference>
<proteinExistence type="predicted"/>